<dbReference type="Proteomes" id="UP000600139">
    <property type="component" value="Unassembled WGS sequence"/>
</dbReference>
<dbReference type="InterPro" id="IPR036388">
    <property type="entry name" value="WH-like_DNA-bd_sf"/>
</dbReference>
<dbReference type="Gene3D" id="1.10.1740.10">
    <property type="match status" value="1"/>
</dbReference>
<keyword evidence="3" id="KW-0731">Sigma factor</keyword>
<keyword evidence="2" id="KW-0805">Transcription regulation</keyword>
<organism evidence="8 9">
    <name type="scientific">Luteolibacter yonseiensis</name>
    <dbReference type="NCBI Taxonomy" id="1144680"/>
    <lineage>
        <taxon>Bacteria</taxon>
        <taxon>Pseudomonadati</taxon>
        <taxon>Verrucomicrobiota</taxon>
        <taxon>Verrucomicrobiia</taxon>
        <taxon>Verrucomicrobiales</taxon>
        <taxon>Verrucomicrobiaceae</taxon>
        <taxon>Luteolibacter</taxon>
    </lineage>
</organism>
<dbReference type="NCBIfam" id="TIGR02937">
    <property type="entry name" value="sigma70-ECF"/>
    <property type="match status" value="1"/>
</dbReference>
<evidence type="ECO:0000256" key="6">
    <source>
        <dbReference type="SAM" id="MobiDB-lite"/>
    </source>
</evidence>
<comment type="similarity">
    <text evidence="1">Belongs to the sigma-70 factor family. ECF subfamily.</text>
</comment>
<dbReference type="SUPFAM" id="SSF49899">
    <property type="entry name" value="Concanavalin A-like lectins/glucanases"/>
    <property type="match status" value="2"/>
</dbReference>
<dbReference type="InterPro" id="IPR013324">
    <property type="entry name" value="RNA_pol_sigma_r3/r4-like"/>
</dbReference>
<feature type="region of interest" description="Disordered" evidence="6">
    <location>
        <begin position="610"/>
        <end position="644"/>
    </location>
</feature>
<feature type="domain" description="RNA polymerase sigma-70 region 2" evidence="7">
    <location>
        <begin position="26"/>
        <end position="95"/>
    </location>
</feature>
<dbReference type="PANTHER" id="PTHR43133">
    <property type="entry name" value="RNA POLYMERASE ECF-TYPE SIGMA FACTO"/>
    <property type="match status" value="1"/>
</dbReference>
<dbReference type="SUPFAM" id="SSF88659">
    <property type="entry name" value="Sigma3 and sigma4 domains of RNA polymerase sigma factors"/>
    <property type="match status" value="1"/>
</dbReference>
<dbReference type="InterPro" id="IPR014284">
    <property type="entry name" value="RNA_pol_sigma-70_dom"/>
</dbReference>
<dbReference type="Pfam" id="PF13385">
    <property type="entry name" value="Laminin_G_3"/>
    <property type="match status" value="2"/>
</dbReference>
<keyword evidence="5" id="KW-0804">Transcription</keyword>
<dbReference type="Gene3D" id="1.10.10.10">
    <property type="entry name" value="Winged helix-like DNA-binding domain superfamily/Winged helix DNA-binding domain"/>
    <property type="match status" value="1"/>
</dbReference>
<evidence type="ECO:0000313" key="8">
    <source>
        <dbReference type="EMBL" id="MBK1814212.1"/>
    </source>
</evidence>
<feature type="region of interest" description="Disordered" evidence="6">
    <location>
        <begin position="546"/>
        <end position="565"/>
    </location>
</feature>
<proteinExistence type="inferred from homology"/>
<evidence type="ECO:0000256" key="1">
    <source>
        <dbReference type="ARBA" id="ARBA00010641"/>
    </source>
</evidence>
<dbReference type="CDD" id="cd06171">
    <property type="entry name" value="Sigma70_r4"/>
    <property type="match status" value="1"/>
</dbReference>
<name>A0A934R016_9BACT</name>
<dbReference type="PANTHER" id="PTHR43133:SF8">
    <property type="entry name" value="RNA POLYMERASE SIGMA FACTOR HI_1459-RELATED"/>
    <property type="match status" value="1"/>
</dbReference>
<feature type="region of interest" description="Disordered" evidence="6">
    <location>
        <begin position="498"/>
        <end position="535"/>
    </location>
</feature>
<evidence type="ECO:0000259" key="7">
    <source>
        <dbReference type="Pfam" id="PF04542"/>
    </source>
</evidence>
<sequence>MENRHNDQYLLERFRETGDEGAFLLLYSRHLPSLRKRAAKILDGDHAAAEDIVQQAFADLAHESGESPSPRNLASWLSQCVTNAALNLRRSAKRRSRREEEYAELARPATSPAGCPEKIDAVRRLIDNLDPLDAQAILARHVEGLSYEEVSRRYGFPSPDAGRKRIRRAIDHLRLSTPIISILAAVNSTARGARLYMMKWTAGAGGRITYRSMLWPGGACFCLGLCFWLARDSTAKQMNMPGSADVRFAGVDGHPRPLSYIPPSSGTVAPAGGTGTTQASATTTGGAGILAHWKFDTVSADLTFDEISRNPARAEGGLVTTAGRNGRGAIRVIRGAGLEVADARFLNASSRSGAVSISFWQQNEGTIRSSSFFGASRNSSDRRGIQAHVPWEDGRIYWDTSGKERLVADPSSLFPDWDWSDRSWHHYAFVKDGDIHRLWLDGVLLTEGLAGDLPKDFTSLWIGGNDGKNPVPNPGAMDDFAVFSGPLRRDQVRLLASGKSPDSVLADHDRDQDGLPDSYETDHGLDPSRADSAADADADGLTNLQEFHLGTDPNSADSDADGLSDAVETGTGLWISRKDTGTQPLIADTDQDGLPDGAETNSGYFISLSNTGTHPLERDSDHDGCPDRSEIVSQTDPLDPSSSPIKGPLPALAAYWDFDSPTDPWRDLVSGAGAIPGESNRLIQGAKGGALRVGAKLGLRVPKSSFQSVAGSLDTLVITFWLKGAECSKGCAVFAESPSSEGMIGLRIHAPWKNGEIIFDTPRQPQYRGSSRGAVSTEFMDPAWSWKKKQWHHFVFSKHGREKQIWLDGERVFSGEAGPLPEDLADLWIGSDPGGHGIPGMLDDFAIFLSPLSENHITLLARGTRPDQLDIPATPAIR</sequence>
<dbReference type="Gene3D" id="2.60.120.200">
    <property type="match status" value="2"/>
</dbReference>
<keyword evidence="4" id="KW-0238">DNA-binding</keyword>
<dbReference type="Gene3D" id="4.10.1080.10">
    <property type="entry name" value="TSP type-3 repeat"/>
    <property type="match status" value="1"/>
</dbReference>
<protein>
    <submittedName>
        <fullName evidence="8">Sigma-70 family RNA polymerase sigma factor</fullName>
    </submittedName>
</protein>
<feature type="compositionally biased region" description="Basic and acidic residues" evidence="6">
    <location>
        <begin position="615"/>
        <end position="630"/>
    </location>
</feature>
<dbReference type="InterPro" id="IPR013325">
    <property type="entry name" value="RNA_pol_sigma_r2"/>
</dbReference>
<feature type="compositionally biased region" description="Low complexity" evidence="6">
    <location>
        <begin position="555"/>
        <end position="565"/>
    </location>
</feature>
<dbReference type="GO" id="GO:0005509">
    <property type="term" value="F:calcium ion binding"/>
    <property type="evidence" value="ECO:0007669"/>
    <property type="project" value="InterPro"/>
</dbReference>
<evidence type="ECO:0000256" key="4">
    <source>
        <dbReference type="ARBA" id="ARBA00023125"/>
    </source>
</evidence>
<dbReference type="InterPro" id="IPR039425">
    <property type="entry name" value="RNA_pol_sigma-70-like"/>
</dbReference>
<dbReference type="EMBL" id="JAENIK010000002">
    <property type="protein sequence ID" value="MBK1814212.1"/>
    <property type="molecule type" value="Genomic_DNA"/>
</dbReference>
<evidence type="ECO:0000256" key="3">
    <source>
        <dbReference type="ARBA" id="ARBA00023082"/>
    </source>
</evidence>
<accession>A0A934R016</accession>
<dbReference type="Pfam" id="PF04542">
    <property type="entry name" value="Sigma70_r2"/>
    <property type="match status" value="1"/>
</dbReference>
<keyword evidence="9" id="KW-1185">Reference proteome</keyword>
<dbReference type="InterPro" id="IPR007627">
    <property type="entry name" value="RNA_pol_sigma70_r2"/>
</dbReference>
<evidence type="ECO:0000313" key="9">
    <source>
        <dbReference type="Proteomes" id="UP000600139"/>
    </source>
</evidence>
<evidence type="ECO:0000256" key="2">
    <source>
        <dbReference type="ARBA" id="ARBA00023015"/>
    </source>
</evidence>
<dbReference type="GO" id="GO:0016987">
    <property type="term" value="F:sigma factor activity"/>
    <property type="evidence" value="ECO:0007669"/>
    <property type="project" value="UniProtKB-KW"/>
</dbReference>
<feature type="region of interest" description="Disordered" evidence="6">
    <location>
        <begin position="582"/>
        <end position="601"/>
    </location>
</feature>
<dbReference type="AlphaFoldDB" id="A0A934R016"/>
<dbReference type="RefSeq" id="WP_200349178.1">
    <property type="nucleotide sequence ID" value="NZ_JAENIK010000002.1"/>
</dbReference>
<feature type="compositionally biased region" description="Polar residues" evidence="6">
    <location>
        <begin position="631"/>
        <end position="644"/>
    </location>
</feature>
<dbReference type="InterPro" id="IPR013320">
    <property type="entry name" value="ConA-like_dom_sf"/>
</dbReference>
<evidence type="ECO:0000256" key="5">
    <source>
        <dbReference type="ARBA" id="ARBA00023163"/>
    </source>
</evidence>
<comment type="caution">
    <text evidence="8">The sequence shown here is derived from an EMBL/GenBank/DDBJ whole genome shotgun (WGS) entry which is preliminary data.</text>
</comment>
<dbReference type="InterPro" id="IPR028974">
    <property type="entry name" value="TSP_type-3_rpt"/>
</dbReference>
<dbReference type="SUPFAM" id="SSF88946">
    <property type="entry name" value="Sigma2 domain of RNA polymerase sigma factors"/>
    <property type="match status" value="1"/>
</dbReference>
<gene>
    <name evidence="8" type="ORF">JIN84_01140</name>
</gene>
<dbReference type="GO" id="GO:0003677">
    <property type="term" value="F:DNA binding"/>
    <property type="evidence" value="ECO:0007669"/>
    <property type="project" value="UniProtKB-KW"/>
</dbReference>
<feature type="compositionally biased region" description="Basic and acidic residues" evidence="6">
    <location>
        <begin position="520"/>
        <end position="529"/>
    </location>
</feature>
<reference evidence="8" key="1">
    <citation type="submission" date="2021-01" db="EMBL/GenBank/DDBJ databases">
        <title>Modified the classification status of verrucomicrobia.</title>
        <authorList>
            <person name="Feng X."/>
        </authorList>
    </citation>
    <scope>NUCLEOTIDE SEQUENCE</scope>
    <source>
        <strain evidence="8">JCM 18052</strain>
    </source>
</reference>
<dbReference type="GO" id="GO:0006352">
    <property type="term" value="P:DNA-templated transcription initiation"/>
    <property type="evidence" value="ECO:0007669"/>
    <property type="project" value="InterPro"/>
</dbReference>